<feature type="domain" description="NAD(P)-binding" evidence="1">
    <location>
        <begin position="7"/>
        <end position="186"/>
    </location>
</feature>
<dbReference type="OrthoDB" id="5510591at2"/>
<dbReference type="AlphaFoldDB" id="A0A3D9ZTK9"/>
<dbReference type="SUPFAM" id="SSF51735">
    <property type="entry name" value="NAD(P)-binding Rossmann-fold domains"/>
    <property type="match status" value="1"/>
</dbReference>
<proteinExistence type="predicted"/>
<gene>
    <name evidence="2" type="ORF">DFJ67_6552</name>
</gene>
<reference evidence="2 3" key="1">
    <citation type="submission" date="2018-08" db="EMBL/GenBank/DDBJ databases">
        <title>Sequencing the genomes of 1000 actinobacteria strains.</title>
        <authorList>
            <person name="Klenk H.-P."/>
        </authorList>
    </citation>
    <scope>NUCLEOTIDE SEQUENCE [LARGE SCALE GENOMIC DNA]</scope>
    <source>
        <strain evidence="2 3">DSM 44099</strain>
    </source>
</reference>
<dbReference type="Pfam" id="PF13460">
    <property type="entry name" value="NAD_binding_10"/>
    <property type="match status" value="1"/>
</dbReference>
<dbReference type="InterPro" id="IPR052718">
    <property type="entry name" value="NmrA-type_oxidoreductase"/>
</dbReference>
<dbReference type="PANTHER" id="PTHR47129">
    <property type="entry name" value="QUINONE OXIDOREDUCTASE 2"/>
    <property type="match status" value="1"/>
</dbReference>
<dbReference type="Proteomes" id="UP000256913">
    <property type="component" value="Unassembled WGS sequence"/>
</dbReference>
<name>A0A3D9ZTK9_9ACTN</name>
<dbReference type="InterPro" id="IPR036291">
    <property type="entry name" value="NAD(P)-bd_dom_sf"/>
</dbReference>
<dbReference type="EMBL" id="QUMQ01000001">
    <property type="protein sequence ID" value="REG00498.1"/>
    <property type="molecule type" value="Genomic_DNA"/>
</dbReference>
<dbReference type="Gene3D" id="3.90.25.10">
    <property type="entry name" value="UDP-galactose 4-epimerase, domain 1"/>
    <property type="match status" value="1"/>
</dbReference>
<accession>A0A3D9ZTK9</accession>
<dbReference type="Gene3D" id="3.40.50.720">
    <property type="entry name" value="NAD(P)-binding Rossmann-like Domain"/>
    <property type="match status" value="1"/>
</dbReference>
<comment type="caution">
    <text evidence="2">The sequence shown here is derived from an EMBL/GenBank/DDBJ whole genome shotgun (WGS) entry which is preliminary data.</text>
</comment>
<dbReference type="InterPro" id="IPR016040">
    <property type="entry name" value="NAD(P)-bd_dom"/>
</dbReference>
<evidence type="ECO:0000259" key="1">
    <source>
        <dbReference type="Pfam" id="PF13460"/>
    </source>
</evidence>
<protein>
    <submittedName>
        <fullName evidence="2">NAD(P)H dehydrogenase (Quinone)</fullName>
    </submittedName>
</protein>
<dbReference type="PANTHER" id="PTHR47129:SF1">
    <property type="entry name" value="NMRA-LIKE DOMAIN-CONTAINING PROTEIN"/>
    <property type="match status" value="1"/>
</dbReference>
<dbReference type="RefSeq" id="WP_116072075.1">
    <property type="nucleotide sequence ID" value="NZ_BONB01000011.1"/>
</dbReference>
<evidence type="ECO:0000313" key="3">
    <source>
        <dbReference type="Proteomes" id="UP000256913"/>
    </source>
</evidence>
<keyword evidence="3" id="KW-1185">Reference proteome</keyword>
<sequence length="289" mass="29719">MSIVITGANGQLGRLVIGDLIARGVPAEGIIAVVRSAEKGADLAGQGVRLHLADYDRPDSFAGAFAAGDRVLLISGSEPGRRGPQHKAVIDAAAAAGVAQFAYTGIFGGPDAWFHLADDHRETEDLILASGLPYTFLRNNWYSEMYTGDVAGIVARGAIANAVAPESRVATAPRRDFAAAAAAVLTGEGHLNTAYELGGDNAWTFGEFAAEVSRQSGKPVAHVTVAPAELKAILVGAGLPDGFADVLVEVDDAIDKGALAGTPGDLSRLIGRPTTPIADTIAEDLAKLS</sequence>
<evidence type="ECO:0000313" key="2">
    <source>
        <dbReference type="EMBL" id="REG00498.1"/>
    </source>
</evidence>
<organism evidence="2 3">
    <name type="scientific">Asanoa ferruginea</name>
    <dbReference type="NCBI Taxonomy" id="53367"/>
    <lineage>
        <taxon>Bacteria</taxon>
        <taxon>Bacillati</taxon>
        <taxon>Actinomycetota</taxon>
        <taxon>Actinomycetes</taxon>
        <taxon>Micromonosporales</taxon>
        <taxon>Micromonosporaceae</taxon>
        <taxon>Asanoa</taxon>
    </lineage>
</organism>